<dbReference type="AlphaFoldDB" id="A0A7V8SYN1"/>
<dbReference type="Proteomes" id="UP000567293">
    <property type="component" value="Unassembled WGS sequence"/>
</dbReference>
<evidence type="ECO:0000313" key="1">
    <source>
        <dbReference type="EMBL" id="MBA0087510.1"/>
    </source>
</evidence>
<dbReference type="EMBL" id="JACDQQ010002041">
    <property type="protein sequence ID" value="MBA0087510.1"/>
    <property type="molecule type" value="Genomic_DNA"/>
</dbReference>
<dbReference type="InterPro" id="IPR015943">
    <property type="entry name" value="WD40/YVTN_repeat-like_dom_sf"/>
</dbReference>
<accession>A0A7V8SYN1</accession>
<gene>
    <name evidence="1" type="ORF">HRJ53_21195</name>
</gene>
<protein>
    <submittedName>
        <fullName evidence="1">Oxidoreductase</fullName>
    </submittedName>
</protein>
<comment type="caution">
    <text evidence="1">The sequence shown here is derived from an EMBL/GenBank/DDBJ whole genome shotgun (WGS) entry which is preliminary data.</text>
</comment>
<dbReference type="PANTHER" id="PTHR47199">
    <property type="entry name" value="PHOTOSYSTEM II STABILITY/ASSEMBLY FACTOR HCF136, CHLOROPLASTIC"/>
    <property type="match status" value="1"/>
</dbReference>
<sequence>MWRGANSLLKKLEASNFPFLVLLLLIGTPAAAQSWEVANRGMNTNLRGASVASSSGEKGAPIAAVWTSGSQGVIVRSLDEGKSWHRLYVPGGDALDFRGIVAFGASLAYVISSGEGVKSRIYKTTDGGKTWKLEFTDNRKEFFLDSIACRSAKECFALGDPINGQFLLLETTDGEHWNPPPGGYMPAALPGEGAFAASNTSLALAGDQDIFFSTGGPAARVFHSNDGGRDWTVAETPVAHGNASSGIFSIASDG</sequence>
<dbReference type="PANTHER" id="PTHR47199:SF2">
    <property type="entry name" value="PHOTOSYSTEM II STABILITY_ASSEMBLY FACTOR HCF136, CHLOROPLASTIC"/>
    <property type="match status" value="1"/>
</dbReference>
<feature type="non-terminal residue" evidence="1">
    <location>
        <position position="254"/>
    </location>
</feature>
<keyword evidence="2" id="KW-1185">Reference proteome</keyword>
<proteinExistence type="predicted"/>
<organism evidence="1 2">
    <name type="scientific">Candidatus Acidiferrum panamense</name>
    <dbReference type="NCBI Taxonomy" id="2741543"/>
    <lineage>
        <taxon>Bacteria</taxon>
        <taxon>Pseudomonadati</taxon>
        <taxon>Acidobacteriota</taxon>
        <taxon>Terriglobia</taxon>
        <taxon>Candidatus Acidiferrales</taxon>
        <taxon>Candidatus Acidiferrum</taxon>
    </lineage>
</organism>
<reference evidence="1" key="1">
    <citation type="submission" date="2020-06" db="EMBL/GenBank/DDBJ databases">
        <title>Legume-microbial interactions unlock mineral nutrients during tropical forest succession.</title>
        <authorList>
            <person name="Epihov D.Z."/>
        </authorList>
    </citation>
    <scope>NUCLEOTIDE SEQUENCE [LARGE SCALE GENOMIC DNA]</scope>
    <source>
        <strain evidence="1">Pan2503</strain>
    </source>
</reference>
<name>A0A7V8SYN1_9BACT</name>
<dbReference type="SUPFAM" id="SSF110296">
    <property type="entry name" value="Oligoxyloglucan reducing end-specific cellobiohydrolase"/>
    <property type="match status" value="1"/>
</dbReference>
<evidence type="ECO:0000313" key="2">
    <source>
        <dbReference type="Proteomes" id="UP000567293"/>
    </source>
</evidence>
<dbReference type="Gene3D" id="2.130.10.10">
    <property type="entry name" value="YVTN repeat-like/Quinoprotein amine dehydrogenase"/>
    <property type="match status" value="1"/>
</dbReference>